<dbReference type="Proteomes" id="UP000664859">
    <property type="component" value="Unassembled WGS sequence"/>
</dbReference>
<dbReference type="SMART" id="SM00271">
    <property type="entry name" value="DnaJ"/>
    <property type="match status" value="1"/>
</dbReference>
<accession>A0A836CJW3</accession>
<name>A0A836CJW3_9STRA</name>
<dbReference type="Gene3D" id="1.10.287.110">
    <property type="entry name" value="DnaJ domain"/>
    <property type="match status" value="1"/>
</dbReference>
<dbReference type="CDD" id="cd06257">
    <property type="entry name" value="DnaJ"/>
    <property type="match status" value="1"/>
</dbReference>
<dbReference type="OrthoDB" id="552049at2759"/>
<reference evidence="2" key="1">
    <citation type="submission" date="2021-02" db="EMBL/GenBank/DDBJ databases">
        <title>First Annotated Genome of the Yellow-green Alga Tribonema minus.</title>
        <authorList>
            <person name="Mahan K.M."/>
        </authorList>
    </citation>
    <scope>NUCLEOTIDE SEQUENCE</scope>
    <source>
        <strain evidence="2">UTEX B ZZ1240</strain>
    </source>
</reference>
<dbReference type="SUPFAM" id="SSF46565">
    <property type="entry name" value="Chaperone J-domain"/>
    <property type="match status" value="1"/>
</dbReference>
<organism evidence="2 3">
    <name type="scientific">Tribonema minus</name>
    <dbReference type="NCBI Taxonomy" id="303371"/>
    <lineage>
        <taxon>Eukaryota</taxon>
        <taxon>Sar</taxon>
        <taxon>Stramenopiles</taxon>
        <taxon>Ochrophyta</taxon>
        <taxon>PX clade</taxon>
        <taxon>Xanthophyceae</taxon>
        <taxon>Tribonematales</taxon>
        <taxon>Tribonemataceae</taxon>
        <taxon>Tribonema</taxon>
    </lineage>
</organism>
<dbReference type="Pfam" id="PF00226">
    <property type="entry name" value="DnaJ"/>
    <property type="match status" value="1"/>
</dbReference>
<gene>
    <name evidence="2" type="ORF">JKP88DRAFT_198283</name>
</gene>
<protein>
    <recommendedName>
        <fullName evidence="1">J domain-containing protein</fullName>
    </recommendedName>
</protein>
<keyword evidence="3" id="KW-1185">Reference proteome</keyword>
<dbReference type="AlphaFoldDB" id="A0A836CJW3"/>
<feature type="domain" description="J" evidence="1">
    <location>
        <begin position="690"/>
        <end position="751"/>
    </location>
</feature>
<dbReference type="InterPro" id="IPR036869">
    <property type="entry name" value="J_dom_sf"/>
</dbReference>
<evidence type="ECO:0000259" key="1">
    <source>
        <dbReference type="PROSITE" id="PS50076"/>
    </source>
</evidence>
<dbReference type="PROSITE" id="PS50076">
    <property type="entry name" value="DNAJ_2"/>
    <property type="match status" value="1"/>
</dbReference>
<evidence type="ECO:0000313" key="3">
    <source>
        <dbReference type="Proteomes" id="UP000664859"/>
    </source>
</evidence>
<dbReference type="PANTHER" id="PTHR44743">
    <property type="entry name" value="PUTATIVE, EXPRESSED-RELATED"/>
    <property type="match status" value="1"/>
</dbReference>
<comment type="caution">
    <text evidence="2">The sequence shown here is derived from an EMBL/GenBank/DDBJ whole genome shotgun (WGS) entry which is preliminary data.</text>
</comment>
<proteinExistence type="predicted"/>
<dbReference type="PANTHER" id="PTHR44743:SF10">
    <property type="entry name" value="J DOMAIN-CONTAINING PROTEIN"/>
    <property type="match status" value="1"/>
</dbReference>
<dbReference type="InterPro" id="IPR001623">
    <property type="entry name" value="DnaJ_domain"/>
</dbReference>
<sequence>MPAALQVELCRGEHSAAVVDCVHAFQESGGAAAGGATSKAQVETCKGGNSIIPAECYRAMPAWVPQAAKLSLCKAAASAAPAQCAAALARRVSPGVAADAVARLCRGAQTEAPAACFVHGVSGVVGRTLGKADTADLCRGADSEEPVKCFAAITDRTITAESKVALCCGAGGAARAQCVRAATHRLAPPQKLALCAAARGDAPTAPLACFTAAPATLPDDLRIRLCSGAASNAPADCAKAAPAALPPQHRAELCRGAASAAPGLCARAMPIQAAPSVTVDVCRDAASAAPAQCFAACDGAVPAALAVALCRGAASTAPAECAAAAVPRSREAASNAQCPLKGASGQPRRIVPMALAVELCRASGNDAAAVGCAATAPHGFSDADLLRLCSGGGGGADGAGAVRCAAAAPRRLPAAARAELCRGAAGVQPAACADAMHYSRGVKEVVATCRGALTTTPAYCVNALHHAPGGGATARQIEDCRGAAPVHTSIGVRELKHAGEGGVLYTGARVEAVLEVKDQWGRFMEWDSGTYVRASLAPRGSNGAFIGGAGRVNATVDGVVRFSHLTFSAPGNLTLRFDVGGAHLASALLRVVETKEAAFARACGAVVRALRCPSDAAAARRAAAAELNAADEIFALVPPPLSWNAIVCGGALRNQGFRVAPGWRRAAWVWYTPAVEALATGRGVPTPLMTALERLGLGEGASGGDVRRAYYRESLRWHPDRWARHPALAERAQAVFELVSEAYAELRAGAKLAATGQESAAV</sequence>
<dbReference type="EMBL" id="JAFCMP010000113">
    <property type="protein sequence ID" value="KAG5186161.1"/>
    <property type="molecule type" value="Genomic_DNA"/>
</dbReference>
<evidence type="ECO:0000313" key="2">
    <source>
        <dbReference type="EMBL" id="KAG5186161.1"/>
    </source>
</evidence>